<evidence type="ECO:0000256" key="6">
    <source>
        <dbReference type="ARBA" id="ARBA00023136"/>
    </source>
</evidence>
<evidence type="ECO:0000256" key="8">
    <source>
        <dbReference type="SAM" id="MobiDB-lite"/>
    </source>
</evidence>
<evidence type="ECO:0000313" key="11">
    <source>
        <dbReference type="Proteomes" id="UP000435304"/>
    </source>
</evidence>
<feature type="domain" description="ABC transmembrane type-1" evidence="9">
    <location>
        <begin position="89"/>
        <end position="300"/>
    </location>
</feature>
<comment type="similarity">
    <text evidence="7">Belongs to the binding-protein-dependent transport system permease family.</text>
</comment>
<dbReference type="RefSeq" id="WP_156608668.1">
    <property type="nucleotide sequence ID" value="NZ_WPCU01000004.1"/>
</dbReference>
<feature type="transmembrane region" description="Helical" evidence="7">
    <location>
        <begin position="279"/>
        <end position="299"/>
    </location>
</feature>
<name>A0A6A9UWG0_9ACTN</name>
<dbReference type="AlphaFoldDB" id="A0A6A9UWG0"/>
<keyword evidence="2 7" id="KW-0813">Transport</keyword>
<evidence type="ECO:0000256" key="7">
    <source>
        <dbReference type="RuleBase" id="RU363032"/>
    </source>
</evidence>
<proteinExistence type="inferred from homology"/>
<keyword evidence="11" id="KW-1185">Reference proteome</keyword>
<comment type="caution">
    <text evidence="10">The sequence shown here is derived from an EMBL/GenBank/DDBJ whole genome shotgun (WGS) entry which is preliminary data.</text>
</comment>
<dbReference type="Proteomes" id="UP000435304">
    <property type="component" value="Unassembled WGS sequence"/>
</dbReference>
<feature type="transmembrane region" description="Helical" evidence="7">
    <location>
        <begin position="227"/>
        <end position="247"/>
    </location>
</feature>
<dbReference type="Pfam" id="PF00528">
    <property type="entry name" value="BPD_transp_1"/>
    <property type="match status" value="1"/>
</dbReference>
<dbReference type="InterPro" id="IPR035906">
    <property type="entry name" value="MetI-like_sf"/>
</dbReference>
<evidence type="ECO:0000256" key="5">
    <source>
        <dbReference type="ARBA" id="ARBA00022989"/>
    </source>
</evidence>
<feature type="region of interest" description="Disordered" evidence="8">
    <location>
        <begin position="1"/>
        <end position="24"/>
    </location>
</feature>
<sequence>MAISQPVQRPSGPVTAPAPPRGRRRKDDTALALLFIAPAFLGFAVFLAWPTLRGIWLSFTEFNLLTPARFVGADNYLRMVQDPVFWNAMVVTLQYVVINIGLQTVLALLIAVLMQRLTQSSLVRGLVLTPYLVSNVVAALVFFWILDTQLGVGNQIIAGLGLERIPFLADEAWVIPTIAVINVWRHVGYTALLIFAGLQAIPPTMYEAAKVDGASEIKMFFRITLPLLRPIMALVLIMTIIGSFQVFDTVAVTTQGGPVNASRVLQYYIYDMAFGRFQFGYASALSVGLLVVLMVVTVIQYRLTRAGSSDLA</sequence>
<feature type="transmembrane region" description="Helical" evidence="7">
    <location>
        <begin position="125"/>
        <end position="146"/>
    </location>
</feature>
<accession>A0A6A9UWG0</accession>
<dbReference type="GO" id="GO:0005886">
    <property type="term" value="C:plasma membrane"/>
    <property type="evidence" value="ECO:0007669"/>
    <property type="project" value="UniProtKB-SubCell"/>
</dbReference>
<evidence type="ECO:0000256" key="2">
    <source>
        <dbReference type="ARBA" id="ARBA00022448"/>
    </source>
</evidence>
<evidence type="ECO:0000256" key="1">
    <source>
        <dbReference type="ARBA" id="ARBA00004651"/>
    </source>
</evidence>
<keyword evidence="5 7" id="KW-1133">Transmembrane helix</keyword>
<protein>
    <submittedName>
        <fullName evidence="10">ABC transporter permease subunit</fullName>
    </submittedName>
</protein>
<evidence type="ECO:0000313" key="10">
    <source>
        <dbReference type="EMBL" id="MVA75547.1"/>
    </source>
</evidence>
<dbReference type="SUPFAM" id="SSF161098">
    <property type="entry name" value="MetI-like"/>
    <property type="match status" value="1"/>
</dbReference>
<dbReference type="EMBL" id="WPCU01000004">
    <property type="protein sequence ID" value="MVA75547.1"/>
    <property type="molecule type" value="Genomic_DNA"/>
</dbReference>
<evidence type="ECO:0000259" key="9">
    <source>
        <dbReference type="PROSITE" id="PS50928"/>
    </source>
</evidence>
<feature type="transmembrane region" description="Helical" evidence="7">
    <location>
        <begin position="30"/>
        <end position="49"/>
    </location>
</feature>
<keyword evidence="4 7" id="KW-0812">Transmembrane</keyword>
<dbReference type="Gene3D" id="1.10.3720.10">
    <property type="entry name" value="MetI-like"/>
    <property type="match status" value="1"/>
</dbReference>
<dbReference type="CDD" id="cd06261">
    <property type="entry name" value="TM_PBP2"/>
    <property type="match status" value="1"/>
</dbReference>
<feature type="transmembrane region" description="Helical" evidence="7">
    <location>
        <begin position="84"/>
        <end position="113"/>
    </location>
</feature>
<organism evidence="10 11">
    <name type="scientific">Auraticoccus cholistanensis</name>
    <dbReference type="NCBI Taxonomy" id="2656650"/>
    <lineage>
        <taxon>Bacteria</taxon>
        <taxon>Bacillati</taxon>
        <taxon>Actinomycetota</taxon>
        <taxon>Actinomycetes</taxon>
        <taxon>Propionibacteriales</taxon>
        <taxon>Propionibacteriaceae</taxon>
        <taxon>Auraticoccus</taxon>
    </lineage>
</organism>
<dbReference type="PROSITE" id="PS50928">
    <property type="entry name" value="ABC_TM1"/>
    <property type="match status" value="1"/>
</dbReference>
<reference evidence="10 11" key="1">
    <citation type="submission" date="2019-12" db="EMBL/GenBank/DDBJ databases">
        <title>Auraticoccus cholistani sp. nov., an actinomycete isolated from soil of Cholistan desert.</title>
        <authorList>
            <person name="Cheema M.T."/>
        </authorList>
    </citation>
    <scope>NUCLEOTIDE SEQUENCE [LARGE SCALE GENOMIC DNA]</scope>
    <source>
        <strain evidence="10 11">F435</strain>
    </source>
</reference>
<keyword evidence="3" id="KW-1003">Cell membrane</keyword>
<comment type="subcellular location">
    <subcellularLocation>
        <location evidence="1 7">Cell membrane</location>
        <topology evidence="1 7">Multi-pass membrane protein</topology>
    </subcellularLocation>
</comment>
<evidence type="ECO:0000256" key="3">
    <source>
        <dbReference type="ARBA" id="ARBA00022475"/>
    </source>
</evidence>
<gene>
    <name evidence="10" type="ORF">GC722_05825</name>
</gene>
<keyword evidence="6 7" id="KW-0472">Membrane</keyword>
<dbReference type="InterPro" id="IPR000515">
    <property type="entry name" value="MetI-like"/>
</dbReference>
<dbReference type="PANTHER" id="PTHR30193">
    <property type="entry name" value="ABC TRANSPORTER PERMEASE PROTEIN"/>
    <property type="match status" value="1"/>
</dbReference>
<dbReference type="PANTHER" id="PTHR30193:SF41">
    <property type="entry name" value="DIACETYLCHITOBIOSE UPTAKE SYSTEM PERMEASE PROTEIN NGCF"/>
    <property type="match status" value="1"/>
</dbReference>
<dbReference type="GO" id="GO:0055085">
    <property type="term" value="P:transmembrane transport"/>
    <property type="evidence" value="ECO:0007669"/>
    <property type="project" value="InterPro"/>
</dbReference>
<dbReference type="InterPro" id="IPR051393">
    <property type="entry name" value="ABC_transporter_permease"/>
</dbReference>
<evidence type="ECO:0000256" key="4">
    <source>
        <dbReference type="ARBA" id="ARBA00022692"/>
    </source>
</evidence>